<dbReference type="InterPro" id="IPR019557">
    <property type="entry name" value="AminoTfrase-like_pln_mobile"/>
</dbReference>
<feature type="compositionally biased region" description="Polar residues" evidence="2">
    <location>
        <begin position="617"/>
        <end position="632"/>
    </location>
</feature>
<organism evidence="4">
    <name type="scientific">Fagus sylvatica</name>
    <name type="common">Beechnut</name>
    <dbReference type="NCBI Taxonomy" id="28930"/>
    <lineage>
        <taxon>Eukaryota</taxon>
        <taxon>Viridiplantae</taxon>
        <taxon>Streptophyta</taxon>
        <taxon>Embryophyta</taxon>
        <taxon>Tracheophyta</taxon>
        <taxon>Spermatophyta</taxon>
        <taxon>Magnoliopsida</taxon>
        <taxon>eudicotyledons</taxon>
        <taxon>Gunneridae</taxon>
        <taxon>Pentapetalae</taxon>
        <taxon>rosids</taxon>
        <taxon>fabids</taxon>
        <taxon>Fagales</taxon>
        <taxon>Fagaceae</taxon>
        <taxon>Fagus</taxon>
    </lineage>
</organism>
<feature type="coiled-coil region" evidence="1">
    <location>
        <begin position="1062"/>
        <end position="1135"/>
    </location>
</feature>
<feature type="domain" description="Aminotransferase-like plant mobile" evidence="3">
    <location>
        <begin position="733"/>
        <end position="981"/>
    </location>
</feature>
<protein>
    <recommendedName>
        <fullName evidence="3">Aminotransferase-like plant mobile domain-containing protein</fullName>
    </recommendedName>
</protein>
<feature type="region of interest" description="Disordered" evidence="2">
    <location>
        <begin position="1143"/>
        <end position="1176"/>
    </location>
</feature>
<feature type="region of interest" description="Disordered" evidence="2">
    <location>
        <begin position="43"/>
        <end position="65"/>
    </location>
</feature>
<feature type="compositionally biased region" description="Low complexity" evidence="2">
    <location>
        <begin position="500"/>
        <end position="510"/>
    </location>
</feature>
<evidence type="ECO:0000256" key="1">
    <source>
        <dbReference type="SAM" id="Coils"/>
    </source>
</evidence>
<keyword evidence="1" id="KW-0175">Coiled coil</keyword>
<evidence type="ECO:0000313" key="4">
    <source>
        <dbReference type="EMBL" id="SPD18436.1"/>
    </source>
</evidence>
<feature type="region of interest" description="Disordered" evidence="2">
    <location>
        <begin position="595"/>
        <end position="671"/>
    </location>
</feature>
<evidence type="ECO:0000259" key="3">
    <source>
        <dbReference type="Pfam" id="PF10536"/>
    </source>
</evidence>
<reference evidence="4" key="1">
    <citation type="submission" date="2018-02" db="EMBL/GenBank/DDBJ databases">
        <authorList>
            <person name="Cohen D.B."/>
            <person name="Kent A.D."/>
        </authorList>
    </citation>
    <scope>NUCLEOTIDE SEQUENCE</scope>
</reference>
<dbReference type="InterPro" id="IPR044824">
    <property type="entry name" value="MAIN-like"/>
</dbReference>
<dbReference type="GO" id="GO:0010073">
    <property type="term" value="P:meristem maintenance"/>
    <property type="evidence" value="ECO:0007669"/>
    <property type="project" value="InterPro"/>
</dbReference>
<feature type="region of interest" description="Disordered" evidence="2">
    <location>
        <begin position="476"/>
        <end position="560"/>
    </location>
</feature>
<feature type="region of interest" description="Disordered" evidence="2">
    <location>
        <begin position="410"/>
        <end position="446"/>
    </location>
</feature>
<dbReference type="Pfam" id="PF10536">
    <property type="entry name" value="PMD"/>
    <property type="match status" value="1"/>
</dbReference>
<dbReference type="AlphaFoldDB" id="A0A2N9HWZ2"/>
<sequence>MRHIVGKLSTSSFQRYKVCANRSSDEGVMAPGSRGVGAVFVHSSDADSGQTGNAIGEPRVPRRSRSHYLSNAPGLADQLVASRKDSAREGGSCAAYFCKVPDSRESELGLVRYGPASRVHRGVFGPFEGSFPIGIPAGPDKFLAIREFHVVHGCVLFPMCPGSQINLLRVRKTLCASVATSALHRGEFGFARYDLANGGRRNVPYAKGGGQFDPVFGLVNGPVKPWSNLVNLGQTWSNLVKALQTLGDVSRTTFQGFLGTSNLVKPWEMCPGPSSWEYLMRDEPSSEQADLVRAVLVLRADTRENPGGLGEDRSGCEKTIRGLKWTLIDDQSSPTRPIGKHLSIPTFLFSFERCKSGTNRPGPPRSRNETNWERIGLVHPGLETKFVIRVRIGLVHPALETETNWERIGLGPSRSRNEICDSGPNRSGPPSPRNGDELGTNRPRSIPGLETKFVIRVRIGLVHPALETETNWERIGLGPSRSRNEICDSGPNRSGPPSPRNGICDSGPNRSGPPSPRNGDELGTNRPGPPRSRNEICDSGPNRSGPPSPRNGDELGTNRPGPPRCLIEVVGVGAIAGPIALRKARLRSFDAEAAGLAPSAARPPPRPGVVIGRSARPSETTRPSPQPGVTTGPSDAPSAAPRRPHTRSTGIPPSRLKRQRTEGIPDSAGTIPEDYVAPGFRYPPHGTLILSSLPDSAGRGGWSDFGRLLAVSRPEYREFLIELGFGPFLSIPYVSVYHPAVWCFIERFFHHTGTFHLSTCEMAVLPVDWSAILGIRFGGRAPPSEPIDGFEAREILGLADRDAIEGVRRPSVRIRHLADVLRRDREEPPTELRYRQWAAYFIFSCFLGNDRSIVPTPIVGMFRDIDTLREYDWGALTYGFYIRGLRRYSRRESISFLGFWQFTVFWAFEHFPTFAPSRLPLASDPDFPLARRWDSSRIERMTTRTLLELRMTVDCIRDADIIFQPYSAALSQRPEVFRAVALSRLRLWIRTPRSWELLLAPSDPYIAGVSAYPSLVREGVPYQEWFERVSLGSLMSLHEVEGGRVMGGVAMDSHHIRSSGQIERLESEILRLQLELSVSVDRHTADMDRVQGEMASMQTEATQREGEMVRMQRDLASRDAEVARLAAAVRRLEEQLQGMGITPVTGADLSGLGQPSSSPPRDPVSRDWFFDDPPSS</sequence>
<proteinExistence type="predicted"/>
<dbReference type="PANTHER" id="PTHR46033">
    <property type="entry name" value="PROTEIN MAIN-LIKE 2"/>
    <property type="match status" value="1"/>
</dbReference>
<dbReference type="EMBL" id="OIVN01004624">
    <property type="protein sequence ID" value="SPD18436.1"/>
    <property type="molecule type" value="Genomic_DNA"/>
</dbReference>
<name>A0A2N9HWZ2_FAGSY</name>
<dbReference type="PANTHER" id="PTHR46033:SF8">
    <property type="entry name" value="PROTEIN MAINTENANCE OF MERISTEMS-LIKE"/>
    <property type="match status" value="1"/>
</dbReference>
<accession>A0A2N9HWZ2</accession>
<evidence type="ECO:0000256" key="2">
    <source>
        <dbReference type="SAM" id="MobiDB-lite"/>
    </source>
</evidence>
<gene>
    <name evidence="4" type="ORF">FSB_LOCUS46318</name>
</gene>